<dbReference type="Pfam" id="PF08240">
    <property type="entry name" value="ADH_N"/>
    <property type="match status" value="1"/>
</dbReference>
<proteinExistence type="predicted"/>
<dbReference type="SUPFAM" id="SSF50129">
    <property type="entry name" value="GroES-like"/>
    <property type="match status" value="1"/>
</dbReference>
<organism evidence="2 3">
    <name type="scientific">Kribbella caucasensis</name>
    <dbReference type="NCBI Taxonomy" id="2512215"/>
    <lineage>
        <taxon>Bacteria</taxon>
        <taxon>Bacillati</taxon>
        <taxon>Actinomycetota</taxon>
        <taxon>Actinomycetes</taxon>
        <taxon>Propionibacteriales</taxon>
        <taxon>Kribbellaceae</taxon>
        <taxon>Kribbella</taxon>
    </lineage>
</organism>
<dbReference type="Proteomes" id="UP000295388">
    <property type="component" value="Unassembled WGS sequence"/>
</dbReference>
<keyword evidence="3" id="KW-1185">Reference proteome</keyword>
<evidence type="ECO:0000313" key="2">
    <source>
        <dbReference type="EMBL" id="TDO51601.1"/>
    </source>
</evidence>
<sequence>MVTEVETPSPEAGEVLVRVEASSVNGFDLATAAGLLLGMMEHRSPLIPGKAFAGTVVAVGAGGGGFRCW</sequence>
<feature type="domain" description="Alcohol dehydrogenase-like N-terminal" evidence="1">
    <location>
        <begin position="12"/>
        <end position="64"/>
    </location>
</feature>
<dbReference type="AlphaFoldDB" id="A0A4R6KKT3"/>
<evidence type="ECO:0000313" key="3">
    <source>
        <dbReference type="Proteomes" id="UP000295388"/>
    </source>
</evidence>
<accession>A0A4R6KKT3</accession>
<evidence type="ECO:0000259" key="1">
    <source>
        <dbReference type="Pfam" id="PF08240"/>
    </source>
</evidence>
<gene>
    <name evidence="2" type="ORF">EV643_103340</name>
</gene>
<reference evidence="2 3" key="1">
    <citation type="submission" date="2019-03" db="EMBL/GenBank/DDBJ databases">
        <title>Genomic Encyclopedia of Type Strains, Phase III (KMG-III): the genomes of soil and plant-associated and newly described type strains.</title>
        <authorList>
            <person name="Whitman W."/>
        </authorList>
    </citation>
    <scope>NUCLEOTIDE SEQUENCE [LARGE SCALE GENOMIC DNA]</scope>
    <source>
        <strain evidence="2 3">VKM Ac-2527</strain>
    </source>
</reference>
<comment type="caution">
    <text evidence="2">The sequence shown here is derived from an EMBL/GenBank/DDBJ whole genome shotgun (WGS) entry which is preliminary data.</text>
</comment>
<dbReference type="Gene3D" id="3.90.180.10">
    <property type="entry name" value="Medium-chain alcohol dehydrogenases, catalytic domain"/>
    <property type="match status" value="1"/>
</dbReference>
<protein>
    <submittedName>
        <fullName evidence="2">Alcohol dehydrogenase-like protein</fullName>
    </submittedName>
</protein>
<name>A0A4R6KKT3_9ACTN</name>
<dbReference type="InterPro" id="IPR011032">
    <property type="entry name" value="GroES-like_sf"/>
</dbReference>
<dbReference type="EMBL" id="SNWQ01000003">
    <property type="protein sequence ID" value="TDO51601.1"/>
    <property type="molecule type" value="Genomic_DNA"/>
</dbReference>
<dbReference type="InterPro" id="IPR013154">
    <property type="entry name" value="ADH-like_N"/>
</dbReference>